<sequence>MFAPGVARNSSGAPGIVNGVAVTTRESIAPALVIGVIRKA</sequence>
<reference evidence="1" key="1">
    <citation type="submission" date="2020-05" db="EMBL/GenBank/DDBJ databases">
        <authorList>
            <person name="Chiriac C."/>
            <person name="Salcher M."/>
            <person name="Ghai R."/>
            <person name="Kavagutti S V."/>
        </authorList>
    </citation>
    <scope>NUCLEOTIDE SEQUENCE</scope>
</reference>
<accession>A0A6J6M6K3</accession>
<name>A0A6J6M6K3_9ZZZZ</name>
<evidence type="ECO:0000313" key="2">
    <source>
        <dbReference type="EMBL" id="CAB4842985.1"/>
    </source>
</evidence>
<evidence type="ECO:0000313" key="1">
    <source>
        <dbReference type="EMBL" id="CAB4669512.1"/>
    </source>
</evidence>
<dbReference type="EMBL" id="CAFBAA010000016">
    <property type="protein sequence ID" value="CAB4842985.1"/>
    <property type="molecule type" value="Genomic_DNA"/>
</dbReference>
<proteinExistence type="predicted"/>
<dbReference type="EMBL" id="CAEZXB010000004">
    <property type="protein sequence ID" value="CAB4669512.1"/>
    <property type="molecule type" value="Genomic_DNA"/>
</dbReference>
<gene>
    <name evidence="1" type="ORF">UFOPK2342_00342</name>
    <name evidence="2" type="ORF">UFOPK3266_00767</name>
</gene>
<organism evidence="1">
    <name type="scientific">freshwater metagenome</name>
    <dbReference type="NCBI Taxonomy" id="449393"/>
    <lineage>
        <taxon>unclassified sequences</taxon>
        <taxon>metagenomes</taxon>
        <taxon>ecological metagenomes</taxon>
    </lineage>
</organism>
<protein>
    <submittedName>
        <fullName evidence="1">Unannotated protein</fullName>
    </submittedName>
</protein>
<dbReference type="AlphaFoldDB" id="A0A6J6M6K3"/>